<proteinExistence type="predicted"/>
<keyword evidence="1" id="KW-0614">Plasmid</keyword>
<protein>
    <submittedName>
        <fullName evidence="1">Uncharacterized protein</fullName>
    </submittedName>
</protein>
<reference evidence="1" key="1">
    <citation type="submission" date="2013-11" db="EMBL/GenBank/DDBJ databases">
        <title>The novel cryptic plasmid pEA68 of Erwinia amylovora strain 692 and definition of a novel family of plasmids.</title>
        <authorList>
            <person name="Ismail E."/>
            <person name="Blom J."/>
            <person name="Bultreys A."/>
            <person name="Ivanovic M."/>
            <person name="Obradovic A."/>
            <person name="Van Doorn J."/>
            <person name="Bergsma-Vlami M."/>
            <person name="Maes M."/>
            <person name="Willems A."/>
            <person name="Stockwell V."/>
            <person name="Smits T.H.M."/>
            <person name="Pulawska J."/>
        </authorList>
    </citation>
    <scope>NUCLEOTIDE SEQUENCE [LARGE SCALE GENOMIC DNA]</scope>
    <source>
        <strain evidence="1">692</strain>
        <plasmid evidence="1">pEA29</plasmid>
    </source>
</reference>
<evidence type="ECO:0000313" key="1">
    <source>
        <dbReference type="EMBL" id="CDM08131.1"/>
    </source>
</evidence>
<dbReference type="AlphaFoldDB" id="A0A0P0ZHF9"/>
<name>A0A0P0ZHF9_ERWAM</name>
<accession>A0A0P0ZHF9</accession>
<dbReference type="EMBL" id="HG813239">
    <property type="protein sequence ID" value="CDM08131.1"/>
    <property type="molecule type" value="Genomic_DNA"/>
</dbReference>
<sequence length="30" mass="3569">MPESKFHLNLCLSTHPVFSKNFPKQKKLIR</sequence>
<geneLocation type="plasmid" evidence="1">
    <name>pEA29</name>
</geneLocation>
<organism evidence="1">
    <name type="scientific">Erwinia amylovora</name>
    <name type="common">Fire blight bacteria</name>
    <dbReference type="NCBI Taxonomy" id="552"/>
    <lineage>
        <taxon>Bacteria</taxon>
        <taxon>Pseudomonadati</taxon>
        <taxon>Pseudomonadota</taxon>
        <taxon>Gammaproteobacteria</taxon>
        <taxon>Enterobacterales</taxon>
        <taxon>Erwiniaceae</taxon>
        <taxon>Erwinia</taxon>
    </lineage>
</organism>
<gene>
    <name evidence="1" type="ORF">EAMY692_p20005</name>
</gene>